<evidence type="ECO:0000256" key="3">
    <source>
        <dbReference type="ARBA" id="ARBA00013194"/>
    </source>
</evidence>
<dbReference type="SUPFAM" id="SSF109998">
    <property type="entry name" value="Triger factor/SurA peptide-binding domain-like"/>
    <property type="match status" value="1"/>
</dbReference>
<dbReference type="AlphaFoldDB" id="A0A9X2BZY7"/>
<protein>
    <recommendedName>
        <fullName evidence="3">peptidylprolyl isomerase</fullName>
        <ecNumber evidence="3">5.2.1.8</ecNumber>
    </recommendedName>
</protein>
<comment type="caution">
    <text evidence="8">The sequence shown here is derived from an EMBL/GenBank/DDBJ whole genome shotgun (WGS) entry which is preliminary data.</text>
</comment>
<comment type="similarity">
    <text evidence="2">Belongs to the PpiC/parvulin rotamase family.</text>
</comment>
<evidence type="ECO:0000259" key="7">
    <source>
        <dbReference type="Pfam" id="PF13145"/>
    </source>
</evidence>
<dbReference type="PANTHER" id="PTHR47245:SF2">
    <property type="entry name" value="PEPTIDYL-PROLYL CIS-TRANS ISOMERASE HP_0175-RELATED"/>
    <property type="match status" value="1"/>
</dbReference>
<dbReference type="Pfam" id="PF13145">
    <property type="entry name" value="Rotamase_2"/>
    <property type="match status" value="1"/>
</dbReference>
<evidence type="ECO:0000256" key="4">
    <source>
        <dbReference type="ARBA" id="ARBA00023110"/>
    </source>
</evidence>
<keyword evidence="4" id="KW-0697">Rotamase</keyword>
<comment type="catalytic activity">
    <reaction evidence="1">
        <text>[protein]-peptidylproline (omega=180) = [protein]-peptidylproline (omega=0)</text>
        <dbReference type="Rhea" id="RHEA:16237"/>
        <dbReference type="Rhea" id="RHEA-COMP:10747"/>
        <dbReference type="Rhea" id="RHEA-COMP:10748"/>
        <dbReference type="ChEBI" id="CHEBI:83833"/>
        <dbReference type="ChEBI" id="CHEBI:83834"/>
        <dbReference type="EC" id="5.2.1.8"/>
    </reaction>
</comment>
<dbReference type="PROSITE" id="PS51257">
    <property type="entry name" value="PROKAR_LIPOPROTEIN"/>
    <property type="match status" value="1"/>
</dbReference>
<evidence type="ECO:0000256" key="2">
    <source>
        <dbReference type="ARBA" id="ARBA00007656"/>
    </source>
</evidence>
<proteinExistence type="inferred from homology"/>
<dbReference type="EC" id="5.2.1.8" evidence="3"/>
<reference evidence="8" key="1">
    <citation type="submission" date="2021-11" db="EMBL/GenBank/DDBJ databases">
        <title>BS-T2-15 a new species belonging to the Comamonadaceae family isolated from the soil of a French oak forest.</title>
        <authorList>
            <person name="Mieszkin S."/>
            <person name="Alain K."/>
        </authorList>
    </citation>
    <scope>NUCLEOTIDE SEQUENCE</scope>
    <source>
        <strain evidence="8">BS-T2-15</strain>
    </source>
</reference>
<dbReference type="Gene3D" id="1.10.8.1040">
    <property type="match status" value="1"/>
</dbReference>
<feature type="chain" id="PRO_5040966081" description="peptidylprolyl isomerase" evidence="6">
    <location>
        <begin position="26"/>
        <end position="368"/>
    </location>
</feature>
<feature type="signal peptide" evidence="6">
    <location>
        <begin position="1"/>
        <end position="25"/>
    </location>
</feature>
<sequence>MTNKNTTMRQAALTAAAVSSALLLAACTGHKKDATQSVARVDGTEITVHQLKYQMQREHVRPDQEEAASRKVLDQLIDEQLLVEKAEKVKMDQEPGAQQALDAARREMLARAYLEQAAQTVPVPNDTAIHAYFDANDALFAHRRVYTLREYLAKVPEDKVPQLRAMVDGGKTPADVEAWFRAQGAQFRDQETTQPAERIPLASLKALAAVQDGHGLVASAGGQVHVTYVTASTQAPVTFDKARPAIGQFLMVDSRRKVTESNMAALRTAAKIDYAPQYAALGASGPALGTTRDIDAAAQLQTPSGTHVTLPAANAASGVQVTLPTTTTSSVQVTLPQTQGVHVSLPSTPASSVEVRLPPQTAPDSSKK</sequence>
<feature type="domain" description="PpiC" evidence="7">
    <location>
        <begin position="124"/>
        <end position="244"/>
    </location>
</feature>
<dbReference type="InterPro" id="IPR050245">
    <property type="entry name" value="PrsA_foldase"/>
</dbReference>
<dbReference type="InterPro" id="IPR027304">
    <property type="entry name" value="Trigger_fact/SurA_dom_sf"/>
</dbReference>
<dbReference type="PANTHER" id="PTHR47245">
    <property type="entry name" value="PEPTIDYLPROLYL ISOMERASE"/>
    <property type="match status" value="1"/>
</dbReference>
<dbReference type="RefSeq" id="WP_275681866.1">
    <property type="nucleotide sequence ID" value="NZ_JAJLJH010000001.1"/>
</dbReference>
<keyword evidence="9" id="KW-1185">Reference proteome</keyword>
<organism evidence="8 9">
    <name type="scientific">Scleromatobacter humisilvae</name>
    <dbReference type="NCBI Taxonomy" id="2897159"/>
    <lineage>
        <taxon>Bacteria</taxon>
        <taxon>Pseudomonadati</taxon>
        <taxon>Pseudomonadota</taxon>
        <taxon>Betaproteobacteria</taxon>
        <taxon>Burkholderiales</taxon>
        <taxon>Sphaerotilaceae</taxon>
        <taxon>Scleromatobacter</taxon>
    </lineage>
</organism>
<evidence type="ECO:0000313" key="9">
    <source>
        <dbReference type="Proteomes" id="UP001139353"/>
    </source>
</evidence>
<dbReference type="InterPro" id="IPR014274">
    <property type="entry name" value="PPIase_EpsD"/>
</dbReference>
<dbReference type="GO" id="GO:0003755">
    <property type="term" value="F:peptidyl-prolyl cis-trans isomerase activity"/>
    <property type="evidence" value="ECO:0007669"/>
    <property type="project" value="UniProtKB-KW"/>
</dbReference>
<evidence type="ECO:0000313" key="8">
    <source>
        <dbReference type="EMBL" id="MCK9685876.1"/>
    </source>
</evidence>
<feature type="region of interest" description="Disordered" evidence="5">
    <location>
        <begin position="345"/>
        <end position="368"/>
    </location>
</feature>
<evidence type="ECO:0000256" key="1">
    <source>
        <dbReference type="ARBA" id="ARBA00000971"/>
    </source>
</evidence>
<accession>A0A9X2BZY7</accession>
<dbReference type="Proteomes" id="UP001139353">
    <property type="component" value="Unassembled WGS sequence"/>
</dbReference>
<dbReference type="EMBL" id="JAJLJH010000001">
    <property type="protein sequence ID" value="MCK9685876.1"/>
    <property type="molecule type" value="Genomic_DNA"/>
</dbReference>
<evidence type="ECO:0000256" key="5">
    <source>
        <dbReference type="SAM" id="MobiDB-lite"/>
    </source>
</evidence>
<keyword evidence="6" id="KW-0732">Signal</keyword>
<dbReference type="NCBIfam" id="TIGR02925">
    <property type="entry name" value="cis_trans_EpsD"/>
    <property type="match status" value="1"/>
</dbReference>
<gene>
    <name evidence="8" type="ORF">LPC04_09170</name>
</gene>
<dbReference type="InterPro" id="IPR000297">
    <property type="entry name" value="PPIase_PpiC"/>
</dbReference>
<name>A0A9X2BZY7_9BURK</name>
<evidence type="ECO:0000256" key="6">
    <source>
        <dbReference type="SAM" id="SignalP"/>
    </source>
</evidence>
<keyword evidence="8" id="KW-0413">Isomerase</keyword>